<evidence type="ECO:0000313" key="3">
    <source>
        <dbReference type="Proteomes" id="UP000244441"/>
    </source>
</evidence>
<dbReference type="OrthoDB" id="5598420at2"/>
<dbReference type="InterPro" id="IPR010653">
    <property type="entry name" value="NlpB/DapX"/>
</dbReference>
<dbReference type="Gene3D" id="3.30.310.170">
    <property type="entry name" value="Outer membrane protein assembly factor BamC"/>
    <property type="match status" value="1"/>
</dbReference>
<evidence type="ECO:0000256" key="1">
    <source>
        <dbReference type="SAM" id="SignalP"/>
    </source>
</evidence>
<organism evidence="2 3">
    <name type="scientific">Saccharobesus litoralis</name>
    <dbReference type="NCBI Taxonomy" id="2172099"/>
    <lineage>
        <taxon>Bacteria</taxon>
        <taxon>Pseudomonadati</taxon>
        <taxon>Pseudomonadota</taxon>
        <taxon>Gammaproteobacteria</taxon>
        <taxon>Alteromonadales</taxon>
        <taxon>Alteromonadaceae</taxon>
        <taxon>Saccharobesus</taxon>
    </lineage>
</organism>
<gene>
    <name evidence="2" type="ORF">C2869_00285</name>
</gene>
<evidence type="ECO:0000313" key="2">
    <source>
        <dbReference type="EMBL" id="AWB64970.1"/>
    </source>
</evidence>
<feature type="chain" id="PRO_5015596685" description="Outer membrane protein assembly factor BamC" evidence="1">
    <location>
        <begin position="23"/>
        <end position="360"/>
    </location>
</feature>
<dbReference type="Gene3D" id="3.30.530.50">
    <property type="match status" value="1"/>
</dbReference>
<name>A0A2S0VLH9_9ALTE</name>
<dbReference type="KEGG" id="cate:C2869_00285"/>
<dbReference type="AlphaFoldDB" id="A0A2S0VLH9"/>
<evidence type="ECO:0008006" key="4">
    <source>
        <dbReference type="Google" id="ProtNLM"/>
    </source>
</evidence>
<keyword evidence="3" id="KW-1185">Reference proteome</keyword>
<dbReference type="PROSITE" id="PS51257">
    <property type="entry name" value="PROKAR_LIPOPROTEIN"/>
    <property type="match status" value="1"/>
</dbReference>
<protein>
    <recommendedName>
        <fullName evidence="4">Outer membrane protein assembly factor BamC</fullName>
    </recommendedName>
</protein>
<proteinExistence type="predicted"/>
<dbReference type="RefSeq" id="WP_108601049.1">
    <property type="nucleotide sequence ID" value="NZ_CP026604.1"/>
</dbReference>
<dbReference type="InterPro" id="IPR042268">
    <property type="entry name" value="BamC_C"/>
</dbReference>
<keyword evidence="1" id="KW-0732">Signal</keyword>
<reference evidence="2 3" key="1">
    <citation type="submission" date="2018-01" db="EMBL/GenBank/DDBJ databases">
        <title>Genome sequence of a Cantenovulum-like bacteria.</title>
        <authorList>
            <person name="Tan W.R."/>
            <person name="Lau N.-S."/>
            <person name="Go F."/>
            <person name="Amirul A.-A.A."/>
        </authorList>
    </citation>
    <scope>NUCLEOTIDE SEQUENCE [LARGE SCALE GENOMIC DNA]</scope>
    <source>
        <strain evidence="2 3">CCB-QB4</strain>
    </source>
</reference>
<sequence>MNKVIGLFAVATIIGLSACSTAPRVAEGDFEYTKVKTNKALQIPQGLDKPELVNDYPLPKTDGLAGTVGSKVSVFPPRLLMALAEGSRVDEADPHTTVWFEQTEEISQLEKSIWSALTGYFDKIDVSLRKVDKATGYVETDWVPHQIETGWWLWSGKITDESRRYSFTVNMKPHGRTGSVTVNLLERRAEGFTSKKSLRQEDNRGLATDMLNSVIGHYDYQFRLAAEQRRTQYAQGVEVTQRTLRNGDEVMVVKANFPHTWLRVLDAMNQLGFVITDINKIEGRIYGRINERSEGFWSSLFGDEKQSGLAFESGDYVVELLRREDETEVSFSNNNLEPVSKDIIDKVIPEFAAILAEPLE</sequence>
<dbReference type="EMBL" id="CP026604">
    <property type="protein sequence ID" value="AWB64970.1"/>
    <property type="molecule type" value="Genomic_DNA"/>
</dbReference>
<dbReference type="Pfam" id="PF06804">
    <property type="entry name" value="Lipoprotein_18"/>
    <property type="match status" value="1"/>
</dbReference>
<dbReference type="Proteomes" id="UP000244441">
    <property type="component" value="Chromosome"/>
</dbReference>
<accession>A0A2S0VLH9</accession>
<feature type="signal peptide" evidence="1">
    <location>
        <begin position="1"/>
        <end position="22"/>
    </location>
</feature>